<keyword evidence="3" id="KW-1185">Reference proteome</keyword>
<organism evidence="2 3">
    <name type="scientific">Blastococcus brunescens</name>
    <dbReference type="NCBI Taxonomy" id="1564165"/>
    <lineage>
        <taxon>Bacteria</taxon>
        <taxon>Bacillati</taxon>
        <taxon>Actinomycetota</taxon>
        <taxon>Actinomycetes</taxon>
        <taxon>Geodermatophilales</taxon>
        <taxon>Geodermatophilaceae</taxon>
        <taxon>Blastococcus</taxon>
    </lineage>
</organism>
<name>A0ABZ1B242_9ACTN</name>
<reference evidence="2 3" key="1">
    <citation type="submission" date="2023-12" db="EMBL/GenBank/DDBJ databases">
        <title>Blastococcus brunescens sp. nov., an actonobacterium isolated from sandstone collected in sahara desert.</title>
        <authorList>
            <person name="Gtari M."/>
            <person name="Ghodhbane F."/>
        </authorList>
    </citation>
    <scope>NUCLEOTIDE SEQUENCE [LARGE SCALE GENOMIC DNA]</scope>
    <source>
        <strain evidence="2 3">BMG 8361</strain>
    </source>
</reference>
<feature type="region of interest" description="Disordered" evidence="1">
    <location>
        <begin position="130"/>
        <end position="168"/>
    </location>
</feature>
<protein>
    <submittedName>
        <fullName evidence="2">Uncharacterized protein</fullName>
    </submittedName>
</protein>
<proteinExistence type="predicted"/>
<dbReference type="RefSeq" id="WP_324276139.1">
    <property type="nucleotide sequence ID" value="NZ_CP141261.1"/>
</dbReference>
<sequence>MLEAALAGGPDIDLELVTAEDPAMLLPGPWLAVAPRNRWWHDGRALATWTFDVPGGEDADRPAVTRLRLQDCRAVLAGVQEQVGDHSATWDALVEAEFQRSGRRTDLVSRVDAHFVRDFERRRTDVRPDRPYFTGTLAGGSGTWATPGTGRRPSTPSIRGATAPSSMH</sequence>
<evidence type="ECO:0000313" key="2">
    <source>
        <dbReference type="EMBL" id="WRL64814.1"/>
    </source>
</evidence>
<accession>A0ABZ1B242</accession>
<dbReference type="Proteomes" id="UP001324287">
    <property type="component" value="Chromosome"/>
</dbReference>
<gene>
    <name evidence="2" type="ORF">U6N30_03420</name>
</gene>
<evidence type="ECO:0000313" key="3">
    <source>
        <dbReference type="Proteomes" id="UP001324287"/>
    </source>
</evidence>
<feature type="compositionally biased region" description="Polar residues" evidence="1">
    <location>
        <begin position="152"/>
        <end position="168"/>
    </location>
</feature>
<dbReference type="EMBL" id="CP141261">
    <property type="protein sequence ID" value="WRL64814.1"/>
    <property type="molecule type" value="Genomic_DNA"/>
</dbReference>
<evidence type="ECO:0000256" key="1">
    <source>
        <dbReference type="SAM" id="MobiDB-lite"/>
    </source>
</evidence>